<dbReference type="SUPFAM" id="SSF160631">
    <property type="entry name" value="SMI1/KNR4-like"/>
    <property type="match status" value="1"/>
</dbReference>
<dbReference type="EMBL" id="RSEJ01000045">
    <property type="protein sequence ID" value="NBI56074.1"/>
    <property type="molecule type" value="Genomic_DNA"/>
</dbReference>
<gene>
    <name evidence="2" type="ORF">EIZ48_26560</name>
</gene>
<name>A0ABW9YU70_9GAMM</name>
<evidence type="ECO:0000313" key="3">
    <source>
        <dbReference type="Proteomes" id="UP000738517"/>
    </source>
</evidence>
<comment type="caution">
    <text evidence="2">The sequence shown here is derived from an EMBL/GenBank/DDBJ whole genome shotgun (WGS) entry which is preliminary data.</text>
</comment>
<dbReference type="SMART" id="SM00860">
    <property type="entry name" value="SMI1_KNR4"/>
    <property type="match status" value="1"/>
</dbReference>
<dbReference type="Gene3D" id="3.40.1580.10">
    <property type="entry name" value="SMI1/KNR4-like"/>
    <property type="match status" value="1"/>
</dbReference>
<dbReference type="RefSeq" id="WP_160658221.1">
    <property type="nucleotide sequence ID" value="NZ_RSEJ01000045.1"/>
</dbReference>
<proteinExistence type="predicted"/>
<reference evidence="2 3" key="1">
    <citation type="journal article" date="2017" name="Int. J. Syst. Evol. Microbiol.">
        <title>Photobacterium alginatilyticum sp. nov., a marine bacterium isolated from bottom seawater.</title>
        <authorList>
            <person name="Wang X."/>
            <person name="Wang Y."/>
            <person name="Yang X."/>
            <person name="Sun H."/>
            <person name="Li B."/>
            <person name="Zhang X.H."/>
        </authorList>
    </citation>
    <scope>NUCLEOTIDE SEQUENCE [LARGE SCALE GENOMIC DNA]</scope>
    <source>
        <strain evidence="2 3">P03D4</strain>
    </source>
</reference>
<feature type="domain" description="Knr4/Smi1-like" evidence="1">
    <location>
        <begin position="26"/>
        <end position="144"/>
    </location>
</feature>
<evidence type="ECO:0000259" key="1">
    <source>
        <dbReference type="SMART" id="SM00860"/>
    </source>
</evidence>
<dbReference type="Proteomes" id="UP000738517">
    <property type="component" value="Unassembled WGS sequence"/>
</dbReference>
<keyword evidence="3" id="KW-1185">Reference proteome</keyword>
<protein>
    <submittedName>
        <fullName evidence="2">SMI1/KNR4 family protein</fullName>
    </submittedName>
</protein>
<organism evidence="2 3">
    <name type="scientific">Photobacterium alginatilyticum</name>
    <dbReference type="NCBI Taxonomy" id="1775171"/>
    <lineage>
        <taxon>Bacteria</taxon>
        <taxon>Pseudomonadati</taxon>
        <taxon>Pseudomonadota</taxon>
        <taxon>Gammaproteobacteria</taxon>
        <taxon>Vibrionales</taxon>
        <taxon>Vibrionaceae</taxon>
        <taxon>Photobacterium</taxon>
    </lineage>
</organism>
<dbReference type="Pfam" id="PF14568">
    <property type="entry name" value="SUKH_6"/>
    <property type="match status" value="1"/>
</dbReference>
<dbReference type="InterPro" id="IPR018958">
    <property type="entry name" value="Knr4/Smi1-like_dom"/>
</dbReference>
<sequence length="152" mass="17510">MKQHQGSFKWISLVEQHTDDFEFSEPATLSEIVEAEKELDLIFPTALKECLLESNGVFGEYGLGLVWTLRAITETNTEFRQNNDFSELYMPFDSLLFFGDAGNGDQFAFPIQAGVIRRDDVFVWNHEDDSRSWVAPSLEKYIEWQLNGKICT</sequence>
<evidence type="ECO:0000313" key="2">
    <source>
        <dbReference type="EMBL" id="NBI56074.1"/>
    </source>
</evidence>
<dbReference type="InterPro" id="IPR037883">
    <property type="entry name" value="Knr4/Smi1-like_sf"/>
</dbReference>
<accession>A0ABW9YU70</accession>